<dbReference type="InterPro" id="IPR036291">
    <property type="entry name" value="NAD(P)-bd_dom_sf"/>
</dbReference>
<gene>
    <name evidence="1" type="ORF">NCTC12195_03921</name>
</gene>
<dbReference type="Gene3D" id="3.40.50.720">
    <property type="entry name" value="NAD(P)-binding Rossmann-like Domain"/>
    <property type="match status" value="1"/>
</dbReference>
<dbReference type="SUPFAM" id="SSF51735">
    <property type="entry name" value="NAD(P)-binding Rossmann-fold domains"/>
    <property type="match status" value="1"/>
</dbReference>
<name>A0A380FM21_STAGA</name>
<proteinExistence type="predicted"/>
<organism evidence="1 2">
    <name type="scientific">Staphylococcus gallinarum</name>
    <dbReference type="NCBI Taxonomy" id="1293"/>
    <lineage>
        <taxon>Bacteria</taxon>
        <taxon>Bacillati</taxon>
        <taxon>Bacillota</taxon>
        <taxon>Bacilli</taxon>
        <taxon>Bacillales</taxon>
        <taxon>Staphylococcaceae</taxon>
        <taxon>Staphylococcus</taxon>
    </lineage>
</organism>
<dbReference type="AlphaFoldDB" id="A0A380FM21"/>
<reference evidence="1 2" key="1">
    <citation type="submission" date="2018-06" db="EMBL/GenBank/DDBJ databases">
        <authorList>
            <consortium name="Pathogen Informatics"/>
            <person name="Doyle S."/>
        </authorList>
    </citation>
    <scope>NUCLEOTIDE SEQUENCE [LARGE SCALE GENOMIC DNA]</scope>
    <source>
        <strain evidence="1 2">NCTC12195</strain>
    </source>
</reference>
<dbReference type="Proteomes" id="UP000255277">
    <property type="component" value="Unassembled WGS sequence"/>
</dbReference>
<sequence>MLEVLLPKLLNSTVLHVITTASREETHQWSKEMGAEIVLNHKNDLSAEFEKYEISEVDYIFLYLRYGPIF</sequence>
<evidence type="ECO:0000313" key="1">
    <source>
        <dbReference type="EMBL" id="SUM34396.1"/>
    </source>
</evidence>
<evidence type="ECO:0000313" key="2">
    <source>
        <dbReference type="Proteomes" id="UP000255277"/>
    </source>
</evidence>
<accession>A0A380FM21</accession>
<protein>
    <submittedName>
        <fullName evidence="1">Zinc-binding dehydrogenase</fullName>
    </submittedName>
</protein>
<dbReference type="EMBL" id="UHDK01000001">
    <property type="protein sequence ID" value="SUM34396.1"/>
    <property type="molecule type" value="Genomic_DNA"/>
</dbReference>